<feature type="domain" description="Glycosyltransferase 2-like" evidence="1">
    <location>
        <begin position="24"/>
        <end position="191"/>
    </location>
</feature>
<dbReference type="Proteomes" id="UP000514509">
    <property type="component" value="Chromosome"/>
</dbReference>
<dbReference type="PANTHER" id="PTHR22916">
    <property type="entry name" value="GLYCOSYLTRANSFERASE"/>
    <property type="match status" value="1"/>
</dbReference>
<evidence type="ECO:0000313" key="3">
    <source>
        <dbReference type="Proteomes" id="UP000514509"/>
    </source>
</evidence>
<protein>
    <submittedName>
        <fullName evidence="2">Glycosyltransferase</fullName>
    </submittedName>
</protein>
<dbReference type="Pfam" id="PF00535">
    <property type="entry name" value="Glycos_transf_2"/>
    <property type="match status" value="1"/>
</dbReference>
<dbReference type="RefSeq" id="WP_182414639.1">
    <property type="nucleotide sequence ID" value="NZ_CP055153.1"/>
</dbReference>
<reference evidence="2 3" key="1">
    <citation type="submission" date="2020-08" db="EMBL/GenBank/DDBJ databases">
        <title>Adhaeribacter dokdonensis sp. nov., isolated from the rhizosphere of Elymus tsukushiensis, a plant native to the Dokdo Islands, Republic of Korea.</title>
        <authorList>
            <person name="Ghim S.Y."/>
        </authorList>
    </citation>
    <scope>NUCLEOTIDE SEQUENCE [LARGE SCALE GENOMIC DNA]</scope>
    <source>
        <strain evidence="2 3">KUDC8001</strain>
    </source>
</reference>
<dbReference type="KEGG" id="add:HUW48_05050"/>
<name>A0A7L7L3U6_9BACT</name>
<dbReference type="EMBL" id="CP055153">
    <property type="protein sequence ID" value="QMU27444.1"/>
    <property type="molecule type" value="Genomic_DNA"/>
</dbReference>
<keyword evidence="3" id="KW-1185">Reference proteome</keyword>
<dbReference type="AlphaFoldDB" id="A0A7L7L3U6"/>
<keyword evidence="2" id="KW-0808">Transferase</keyword>
<dbReference type="InterPro" id="IPR001173">
    <property type="entry name" value="Glyco_trans_2-like"/>
</dbReference>
<proteinExistence type="predicted"/>
<dbReference type="GO" id="GO:0016758">
    <property type="term" value="F:hexosyltransferase activity"/>
    <property type="evidence" value="ECO:0007669"/>
    <property type="project" value="UniProtKB-ARBA"/>
</dbReference>
<dbReference type="Gene3D" id="3.90.550.10">
    <property type="entry name" value="Spore Coat Polysaccharide Biosynthesis Protein SpsA, Chain A"/>
    <property type="match status" value="1"/>
</dbReference>
<accession>A0A7L7L3U6</accession>
<dbReference type="SUPFAM" id="SSF53448">
    <property type="entry name" value="Nucleotide-diphospho-sugar transferases"/>
    <property type="match status" value="1"/>
</dbReference>
<evidence type="ECO:0000313" key="2">
    <source>
        <dbReference type="EMBL" id="QMU27444.1"/>
    </source>
</evidence>
<dbReference type="InterPro" id="IPR029044">
    <property type="entry name" value="Nucleotide-diphossugar_trans"/>
</dbReference>
<gene>
    <name evidence="2" type="ORF">HUW48_05050</name>
</gene>
<organism evidence="2 3">
    <name type="scientific">Adhaeribacter radiodurans</name>
    <dbReference type="NCBI Taxonomy" id="2745197"/>
    <lineage>
        <taxon>Bacteria</taxon>
        <taxon>Pseudomonadati</taxon>
        <taxon>Bacteroidota</taxon>
        <taxon>Cytophagia</taxon>
        <taxon>Cytophagales</taxon>
        <taxon>Hymenobacteraceae</taxon>
        <taxon>Adhaeribacter</taxon>
    </lineage>
</organism>
<evidence type="ECO:0000259" key="1">
    <source>
        <dbReference type="Pfam" id="PF00535"/>
    </source>
</evidence>
<dbReference type="PANTHER" id="PTHR22916:SF3">
    <property type="entry name" value="UDP-GLCNAC:BETAGAL BETA-1,3-N-ACETYLGLUCOSAMINYLTRANSFERASE-LIKE PROTEIN 1"/>
    <property type="match status" value="1"/>
</dbReference>
<sequence>MDRIPSSPPTILPLPVCEKRPLWSVMIPVYNCSNYLPIVLESVLSQDLGELNMQIEVVDDASTDANVEEIVKSLGKGRVQYYRQPINVGSLRNFETCINRSKGKLVHLLHGDDRVKVGFYEKLTWLFERYPEVGAAFCNYSFIDEFGEKYHDQAPEEKEDGILKNWFLRISKIQRIQFVAMAVRREVYEKLGSFYGTIYGEDWEMWVRIAKNYSVAYTPEIFAEYRRHENSISSGQIANDYARAIYYVQQYLPEDKKKLTAKAQKECALISLSRANVIWGETRNKKLAFSQVKLALSLNKSPELYYHILKLYIKFILKVY</sequence>